<organism evidence="1 2">
    <name type="scientific">Chryseobacterium potabilaquae</name>
    <dbReference type="NCBI Taxonomy" id="2675057"/>
    <lineage>
        <taxon>Bacteria</taxon>
        <taxon>Pseudomonadati</taxon>
        <taxon>Bacteroidota</taxon>
        <taxon>Flavobacteriia</taxon>
        <taxon>Flavobacteriales</taxon>
        <taxon>Weeksellaceae</taxon>
        <taxon>Chryseobacterium group</taxon>
        <taxon>Chryseobacterium</taxon>
    </lineage>
</organism>
<dbReference type="AlphaFoldDB" id="A0A6N4X012"/>
<name>A0A6N4X012_9FLAO</name>
<evidence type="ECO:0008006" key="3">
    <source>
        <dbReference type="Google" id="ProtNLM"/>
    </source>
</evidence>
<evidence type="ECO:0000313" key="2">
    <source>
        <dbReference type="Proteomes" id="UP000445144"/>
    </source>
</evidence>
<protein>
    <recommendedName>
        <fullName evidence="3">C1q domain-containing protein</fullName>
    </recommendedName>
</protein>
<evidence type="ECO:0000313" key="1">
    <source>
        <dbReference type="EMBL" id="CAA7194061.1"/>
    </source>
</evidence>
<dbReference type="Proteomes" id="UP000445144">
    <property type="component" value="Unassembled WGS sequence"/>
</dbReference>
<keyword evidence="2" id="KW-1185">Reference proteome</keyword>
<gene>
    <name evidence="1" type="ORF">CHRY9293_00441</name>
</gene>
<accession>A0A6N4X012</accession>
<sequence length="269" mass="28661">MIDKNDNIKTFKTLLTMKKKFSLFLLVSSCIVSGQVGINTINPQGTFNIDGGKDNPTIGMPSVAQQANDVVVTPEGNIGIGVTNPTAKLEITSGTNGISGLKFNNINSSTLPNSNIASLGIDSNGNVGVQSTAPILTAFKSFSIDQNVASNSLITIGTLEFRYANTNCSGANSYMQIRSTSGSNNIGMIHGAYLSAQNTTGFVNTLPTTISPTFMDITMAPMNCIQDGHAQFSFFSYVDRTYYRVNVHIADGDSLGFGALGYIFVEFQK</sequence>
<proteinExistence type="predicted"/>
<reference evidence="1 2" key="1">
    <citation type="submission" date="2020-01" db="EMBL/GenBank/DDBJ databases">
        <authorList>
            <person name="Rodrigo-Torres L."/>
            <person name="Arahal R. D."/>
            <person name="Lucena T."/>
        </authorList>
    </citation>
    <scope>NUCLEOTIDE SEQUENCE [LARGE SCALE GENOMIC DNA]</scope>
    <source>
        <strain evidence="1 2">CECT 9293</strain>
    </source>
</reference>
<dbReference type="EMBL" id="CACVBR010000002">
    <property type="protein sequence ID" value="CAA7194061.1"/>
    <property type="molecule type" value="Genomic_DNA"/>
</dbReference>